<dbReference type="AlphaFoldDB" id="A0A6G0T4A3"/>
<name>A0A6G0T4A3_APHGL</name>
<gene>
    <name evidence="1" type="ORF">AGLY_015074</name>
</gene>
<evidence type="ECO:0000313" key="2">
    <source>
        <dbReference type="Proteomes" id="UP000475862"/>
    </source>
</evidence>
<sequence>MRRQISIQLVPTNFRPVSYDLYNVKCYLLKLVDENLPIYIVIKDKGFNSYINEPQVLGRRTYYIIVYNKNNHQDKRVLIKNPVEQSLHVLTIGNHTPYILLQLYIAHLSYLLVPFSSRRPRLGLSRHRHQTSVLSSNQLVEHQARTLQRLDHVRGNTARLGEPQAPAQKGQNGVCVQILQPDVQQTLFAAYTRTQPYANGQLPVRDVLQIVQTTGQPATTQMWPLKVNYGFFKTTLIYKIYLSKKNKIFYRPPFLLSTHSPNYRAGYALQL</sequence>
<protein>
    <submittedName>
        <fullName evidence="1">Uncharacterized protein</fullName>
    </submittedName>
</protein>
<reference evidence="1 2" key="1">
    <citation type="submission" date="2019-08" db="EMBL/GenBank/DDBJ databases">
        <title>The genome of the soybean aphid Biotype 1, its phylome, world population structure and adaptation to the North American continent.</title>
        <authorList>
            <person name="Giordano R."/>
            <person name="Donthu R.K."/>
            <person name="Hernandez A.G."/>
            <person name="Wright C.L."/>
            <person name="Zimin A.V."/>
        </authorList>
    </citation>
    <scope>NUCLEOTIDE SEQUENCE [LARGE SCALE GENOMIC DNA]</scope>
    <source>
        <tissue evidence="1">Whole aphids</tissue>
    </source>
</reference>
<keyword evidence="2" id="KW-1185">Reference proteome</keyword>
<dbReference type="EMBL" id="VYZN01000065">
    <property type="protein sequence ID" value="KAE9525024.1"/>
    <property type="molecule type" value="Genomic_DNA"/>
</dbReference>
<dbReference type="OrthoDB" id="10452969at2759"/>
<comment type="caution">
    <text evidence="1">The sequence shown here is derived from an EMBL/GenBank/DDBJ whole genome shotgun (WGS) entry which is preliminary data.</text>
</comment>
<evidence type="ECO:0000313" key="1">
    <source>
        <dbReference type="EMBL" id="KAE9525024.1"/>
    </source>
</evidence>
<accession>A0A6G0T4A3</accession>
<proteinExistence type="predicted"/>
<organism evidence="1 2">
    <name type="scientific">Aphis glycines</name>
    <name type="common">Soybean aphid</name>
    <dbReference type="NCBI Taxonomy" id="307491"/>
    <lineage>
        <taxon>Eukaryota</taxon>
        <taxon>Metazoa</taxon>
        <taxon>Ecdysozoa</taxon>
        <taxon>Arthropoda</taxon>
        <taxon>Hexapoda</taxon>
        <taxon>Insecta</taxon>
        <taxon>Pterygota</taxon>
        <taxon>Neoptera</taxon>
        <taxon>Paraneoptera</taxon>
        <taxon>Hemiptera</taxon>
        <taxon>Sternorrhyncha</taxon>
        <taxon>Aphidomorpha</taxon>
        <taxon>Aphidoidea</taxon>
        <taxon>Aphididae</taxon>
        <taxon>Aphidini</taxon>
        <taxon>Aphis</taxon>
        <taxon>Aphis</taxon>
    </lineage>
</organism>
<dbReference type="Proteomes" id="UP000475862">
    <property type="component" value="Unassembled WGS sequence"/>
</dbReference>